<protein>
    <submittedName>
        <fullName evidence="1">Uncharacterized protein</fullName>
    </submittedName>
</protein>
<dbReference type="EMBL" id="CCSF01000001">
    <property type="protein sequence ID" value="CDZ93675.1"/>
    <property type="molecule type" value="Genomic_DNA"/>
</dbReference>
<dbReference type="Proteomes" id="UP000053902">
    <property type="component" value="Unassembled WGS sequence"/>
</dbReference>
<dbReference type="AntiFam" id="ANF00117">
    <property type="entry name" value="Shadow ORF (opposite PRN2)"/>
</dbReference>
<organism evidence="1 2">
    <name type="scientific">Pseudomonas saudiphocaensis</name>
    <dbReference type="NCBI Taxonomy" id="1499686"/>
    <lineage>
        <taxon>Bacteria</taxon>
        <taxon>Pseudomonadati</taxon>
        <taxon>Pseudomonadota</taxon>
        <taxon>Gammaproteobacteria</taxon>
        <taxon>Pseudomonadales</taxon>
        <taxon>Pseudomonadaceae</taxon>
        <taxon>Pseudomonas</taxon>
    </lineage>
</organism>
<reference evidence="1 2" key="1">
    <citation type="submission" date="2014-07" db="EMBL/GenBank/DDBJ databases">
        <authorList>
            <person name="Urmite Genomes Urmite Genomes"/>
        </authorList>
    </citation>
    <scope>NUCLEOTIDE SEQUENCE [LARGE SCALE GENOMIC DNA]</scope>
    <source>
        <strain evidence="1 2">20_BN</strain>
    </source>
</reference>
<sequence>MDDAAAGNHQVNLPGLKLLGMPCAVSIQHFALEQVADGRQANVWVRAGTQVPAYAENHRSEAA</sequence>
<dbReference type="HOGENOM" id="CLU_2882638_0_0_6"/>
<accession>A0A078LQU3</accession>
<dbReference type="AlphaFoldDB" id="A0A078LQU3"/>
<evidence type="ECO:0000313" key="1">
    <source>
        <dbReference type="EMBL" id="CDZ93675.1"/>
    </source>
</evidence>
<proteinExistence type="predicted"/>
<evidence type="ECO:0000313" key="2">
    <source>
        <dbReference type="Proteomes" id="UP000053902"/>
    </source>
</evidence>
<gene>
    <name evidence="1" type="ORF">BN1079_00971</name>
</gene>
<name>A0A078LQU3_9PSED</name>
<keyword evidence="2" id="KW-1185">Reference proteome</keyword>